<comment type="caution">
    <text evidence="2">The sequence shown here is derived from an EMBL/GenBank/DDBJ whole genome shotgun (WGS) entry which is preliminary data.</text>
</comment>
<evidence type="ECO:0000313" key="2">
    <source>
        <dbReference type="EMBL" id="MBI9001087.1"/>
    </source>
</evidence>
<gene>
    <name evidence="2" type="ORF">JDV76_08920</name>
</gene>
<dbReference type="RefSeq" id="WP_198736550.1">
    <property type="nucleotide sequence ID" value="NZ_JAEIOT010000008.1"/>
</dbReference>
<organism evidence="2 3">
    <name type="scientific">Corynebacterium marambiense</name>
    <dbReference type="NCBI Taxonomy" id="2765364"/>
    <lineage>
        <taxon>Bacteria</taxon>
        <taxon>Bacillati</taxon>
        <taxon>Actinomycetota</taxon>
        <taxon>Actinomycetes</taxon>
        <taxon>Mycobacteriales</taxon>
        <taxon>Corynebacteriaceae</taxon>
        <taxon>Corynebacterium</taxon>
    </lineage>
</organism>
<feature type="transmembrane region" description="Helical" evidence="1">
    <location>
        <begin position="12"/>
        <end position="31"/>
    </location>
</feature>
<name>A0ABS0VWE9_9CORY</name>
<keyword evidence="1" id="KW-0472">Membrane</keyword>
<dbReference type="Proteomes" id="UP000625574">
    <property type="component" value="Unassembled WGS sequence"/>
</dbReference>
<keyword evidence="3" id="KW-1185">Reference proteome</keyword>
<sequence length="50" mass="5489">MSYPFPTARRWAFPAIISSGLLLIGIDNSILHTALPTLRRELGTTAHQAL</sequence>
<evidence type="ECO:0000313" key="3">
    <source>
        <dbReference type="Proteomes" id="UP000625574"/>
    </source>
</evidence>
<protein>
    <recommendedName>
        <fullName evidence="4">MFS transporter</fullName>
    </recommendedName>
</protein>
<keyword evidence="1" id="KW-1133">Transmembrane helix</keyword>
<proteinExistence type="predicted"/>
<keyword evidence="1" id="KW-0812">Transmembrane</keyword>
<evidence type="ECO:0008006" key="4">
    <source>
        <dbReference type="Google" id="ProtNLM"/>
    </source>
</evidence>
<dbReference type="EMBL" id="JAEIOT010000008">
    <property type="protein sequence ID" value="MBI9001087.1"/>
    <property type="molecule type" value="Genomic_DNA"/>
</dbReference>
<reference evidence="2 3" key="1">
    <citation type="submission" date="2020-12" db="EMBL/GenBank/DDBJ databases">
        <title>Genome public.</title>
        <authorList>
            <person name="Sun Q."/>
        </authorList>
    </citation>
    <scope>NUCLEOTIDE SEQUENCE [LARGE SCALE GENOMIC DNA]</scope>
    <source>
        <strain evidence="2 3">CCM 8864</strain>
    </source>
</reference>
<evidence type="ECO:0000256" key="1">
    <source>
        <dbReference type="SAM" id="Phobius"/>
    </source>
</evidence>
<accession>A0ABS0VWE9</accession>